<protein>
    <recommendedName>
        <fullName evidence="1">RNase NYN domain-containing protein</fullName>
    </recommendedName>
</protein>
<dbReference type="AlphaFoldDB" id="A0A7W6E7J2"/>
<dbReference type="Gene3D" id="3.40.50.11980">
    <property type="match status" value="1"/>
</dbReference>
<evidence type="ECO:0000313" key="2">
    <source>
        <dbReference type="EMBL" id="MBB3994886.1"/>
    </source>
</evidence>
<keyword evidence="3" id="KW-1185">Reference proteome</keyword>
<dbReference type="EMBL" id="JACIEI010000009">
    <property type="protein sequence ID" value="MBB3994886.1"/>
    <property type="molecule type" value="Genomic_DNA"/>
</dbReference>
<organism evidence="2 3">
    <name type="scientific">Sulfitobacter undariae</name>
    <dbReference type="NCBI Taxonomy" id="1563671"/>
    <lineage>
        <taxon>Bacteria</taxon>
        <taxon>Pseudomonadati</taxon>
        <taxon>Pseudomonadota</taxon>
        <taxon>Alphaproteobacteria</taxon>
        <taxon>Rhodobacterales</taxon>
        <taxon>Roseobacteraceae</taxon>
        <taxon>Sulfitobacter</taxon>
    </lineage>
</organism>
<comment type="caution">
    <text evidence="2">The sequence shown here is derived from an EMBL/GenBank/DDBJ whole genome shotgun (WGS) entry which is preliminary data.</text>
</comment>
<feature type="domain" description="RNase NYN" evidence="1">
    <location>
        <begin position="5"/>
        <end position="106"/>
    </location>
</feature>
<gene>
    <name evidence="2" type="ORF">GGR95_002536</name>
</gene>
<dbReference type="RefSeq" id="WP_246423374.1">
    <property type="nucleotide sequence ID" value="NZ_JACIEI010000009.1"/>
</dbReference>
<reference evidence="2 3" key="1">
    <citation type="submission" date="2020-08" db="EMBL/GenBank/DDBJ databases">
        <title>Genomic Encyclopedia of Type Strains, Phase IV (KMG-IV): sequencing the most valuable type-strain genomes for metagenomic binning, comparative biology and taxonomic classification.</title>
        <authorList>
            <person name="Goeker M."/>
        </authorList>
    </citation>
    <scope>NUCLEOTIDE SEQUENCE [LARGE SCALE GENOMIC DNA]</scope>
    <source>
        <strain evidence="2 3">DSM 102234</strain>
    </source>
</reference>
<proteinExistence type="predicted"/>
<dbReference type="InterPro" id="IPR021869">
    <property type="entry name" value="RNase_Zc3h12_NYN"/>
</dbReference>
<dbReference type="Pfam" id="PF11977">
    <property type="entry name" value="RNase_Zc3h12a"/>
    <property type="match status" value="1"/>
</dbReference>
<name>A0A7W6E7J2_9RHOB</name>
<accession>A0A7W6E7J2</accession>
<dbReference type="Proteomes" id="UP000530268">
    <property type="component" value="Unassembled WGS sequence"/>
</dbReference>
<sequence length="132" mass="14606">MKPNLLIDGSNVLFWVGNKPQADIPALVTRALVARRFIPAVYFDNSIFLHMQQDLIDQLATLAHVVIAPAGTPADALLLEASGQGRRQIVSNDRFRAWRTQHPALQAKWLVTGRIEKGGRASFSKKLKPALL</sequence>
<evidence type="ECO:0000313" key="3">
    <source>
        <dbReference type="Proteomes" id="UP000530268"/>
    </source>
</evidence>
<evidence type="ECO:0000259" key="1">
    <source>
        <dbReference type="Pfam" id="PF11977"/>
    </source>
</evidence>